<dbReference type="STRING" id="299255.SAMN02745129_1680"/>
<dbReference type="PANTHER" id="PTHR47234:SF2">
    <property type="entry name" value="TONB-DEPENDENT RECEPTOR"/>
    <property type="match status" value="1"/>
</dbReference>
<keyword evidence="2 9" id="KW-0813">Transport</keyword>
<comment type="subcellular location">
    <subcellularLocation>
        <location evidence="1 9">Cell outer membrane</location>
        <topology evidence="1 9">Multi-pass membrane protein</topology>
    </subcellularLocation>
</comment>
<protein>
    <submittedName>
        <fullName evidence="15">Iron complex outermembrane recepter protein</fullName>
    </submittedName>
</protein>
<evidence type="ECO:0000256" key="4">
    <source>
        <dbReference type="ARBA" id="ARBA00022692"/>
    </source>
</evidence>
<keyword evidence="6 11" id="KW-0798">TonB box</keyword>
<dbReference type="SUPFAM" id="SSF56935">
    <property type="entry name" value="Porins"/>
    <property type="match status" value="1"/>
</dbReference>
<evidence type="ECO:0000256" key="6">
    <source>
        <dbReference type="ARBA" id="ARBA00023077"/>
    </source>
</evidence>
<dbReference type="RefSeq" id="WP_067658920.1">
    <property type="nucleotide sequence ID" value="NZ_FQXG01000002.1"/>
</dbReference>
<dbReference type="PROSITE" id="PS52016">
    <property type="entry name" value="TONB_DEPENDENT_REC_3"/>
    <property type="match status" value="1"/>
</dbReference>
<evidence type="ECO:0000256" key="2">
    <source>
        <dbReference type="ARBA" id="ARBA00022448"/>
    </source>
</evidence>
<accession>A0A1M5RML3</accession>
<keyword evidence="5 12" id="KW-0732">Signal</keyword>
<gene>
    <name evidence="15" type="ORF">SAMN02745129_1680</name>
</gene>
<feature type="short sequence motif" description="TonB C-terminal box" evidence="10">
    <location>
        <begin position="848"/>
        <end position="865"/>
    </location>
</feature>
<evidence type="ECO:0000256" key="3">
    <source>
        <dbReference type="ARBA" id="ARBA00022452"/>
    </source>
</evidence>
<evidence type="ECO:0000256" key="8">
    <source>
        <dbReference type="ARBA" id="ARBA00023237"/>
    </source>
</evidence>
<evidence type="ECO:0000313" key="16">
    <source>
        <dbReference type="Proteomes" id="UP000184268"/>
    </source>
</evidence>
<dbReference type="EMBL" id="FQXG01000002">
    <property type="protein sequence ID" value="SHH27537.1"/>
    <property type="molecule type" value="Genomic_DNA"/>
</dbReference>
<feature type="domain" description="TonB-dependent receptor-like beta-barrel" evidence="13">
    <location>
        <begin position="330"/>
        <end position="829"/>
    </location>
</feature>
<proteinExistence type="inferred from homology"/>
<keyword evidence="4 9" id="KW-0812">Transmembrane</keyword>
<dbReference type="InterPro" id="IPR010917">
    <property type="entry name" value="TonB_rcpt_CS"/>
</dbReference>
<evidence type="ECO:0000313" key="15">
    <source>
        <dbReference type="EMBL" id="SHH27537.1"/>
    </source>
</evidence>
<dbReference type="InterPro" id="IPR012910">
    <property type="entry name" value="Plug_dom"/>
</dbReference>
<evidence type="ECO:0000259" key="13">
    <source>
        <dbReference type="Pfam" id="PF00593"/>
    </source>
</evidence>
<dbReference type="Pfam" id="PF07715">
    <property type="entry name" value="Plug"/>
    <property type="match status" value="1"/>
</dbReference>
<keyword evidence="7 9" id="KW-0472">Membrane</keyword>
<evidence type="ECO:0000259" key="14">
    <source>
        <dbReference type="Pfam" id="PF07715"/>
    </source>
</evidence>
<dbReference type="CDD" id="cd01347">
    <property type="entry name" value="ligand_gated_channel"/>
    <property type="match status" value="1"/>
</dbReference>
<feature type="chain" id="PRO_5009913502" evidence="12">
    <location>
        <begin position="31"/>
        <end position="865"/>
    </location>
</feature>
<dbReference type="InterPro" id="IPR039426">
    <property type="entry name" value="TonB-dep_rcpt-like"/>
</dbReference>
<comment type="similarity">
    <text evidence="9 11">Belongs to the TonB-dependent receptor family.</text>
</comment>
<dbReference type="InterPro" id="IPR000531">
    <property type="entry name" value="Beta-barrel_TonB"/>
</dbReference>
<dbReference type="Proteomes" id="UP000184268">
    <property type="component" value="Unassembled WGS sequence"/>
</dbReference>
<evidence type="ECO:0000256" key="11">
    <source>
        <dbReference type="RuleBase" id="RU003357"/>
    </source>
</evidence>
<dbReference type="Gene3D" id="2.40.170.20">
    <property type="entry name" value="TonB-dependent receptor, beta-barrel domain"/>
    <property type="match status" value="1"/>
</dbReference>
<dbReference type="GO" id="GO:0009279">
    <property type="term" value="C:cell outer membrane"/>
    <property type="evidence" value="ECO:0007669"/>
    <property type="project" value="UniProtKB-SubCell"/>
</dbReference>
<dbReference type="Gene3D" id="2.170.130.10">
    <property type="entry name" value="TonB-dependent receptor, plug domain"/>
    <property type="match status" value="1"/>
</dbReference>
<evidence type="ECO:0000256" key="1">
    <source>
        <dbReference type="ARBA" id="ARBA00004571"/>
    </source>
</evidence>
<keyword evidence="3 9" id="KW-1134">Transmembrane beta strand</keyword>
<evidence type="ECO:0000256" key="7">
    <source>
        <dbReference type="ARBA" id="ARBA00023136"/>
    </source>
</evidence>
<dbReference type="OrthoDB" id="176248at2"/>
<dbReference type="InterPro" id="IPR037066">
    <property type="entry name" value="Plug_dom_sf"/>
</dbReference>
<dbReference type="AlphaFoldDB" id="A0A1M5RML3"/>
<evidence type="ECO:0000256" key="5">
    <source>
        <dbReference type="ARBA" id="ARBA00022729"/>
    </source>
</evidence>
<keyword evidence="8 9" id="KW-0998">Cell outer membrane</keyword>
<feature type="domain" description="TonB-dependent receptor plug" evidence="14">
    <location>
        <begin position="50"/>
        <end position="163"/>
    </location>
</feature>
<dbReference type="PROSITE" id="PS01156">
    <property type="entry name" value="TONB_DEPENDENT_REC_2"/>
    <property type="match status" value="1"/>
</dbReference>
<dbReference type="InterPro" id="IPR036942">
    <property type="entry name" value="Beta-barrel_TonB_sf"/>
</dbReference>
<sequence>MAKENSVSRAVRLGLLATTLGCATTGTAIAQETNVERIEVTGSRIARADMETASPVTVIDASAIQNVGATSIDEVLQRITAASGAMTNPGINNGSGGNARIDLRGLGANRTLVLINGRRAVGSGTGAASTVDLNTIPVAMVKRVEVLKDGASAVYGTDAVSGVVNIILKDEFEGVEFSAQGGISGEGDAEELGFDLTVGTSSDRGNVVVGLQYLNRGDASQADRGFSECPLTEGDDGLFCGGSSYTPGGTIWTEDGKYKGQQDNSWTAFNDDDFYNYSSASFLTTPMERVNLTGLANYELSDSMSLFAESTYSKRWSEQQMAPQPVWFDFEYQDWMAVGDNPFETGEAISYGRRMTDIGSRDFSQVVDTFRAVVGLEGVLDNGWTWEVAYNFGRNDSVDRLANLVNMGSIASAIEDSTPDNILFNPLDQAYWHADNMSQYVYTEQNSGGSQLQVISAAISGEAFELPAGYVGVAAGIEHRKEKAWYIPDSLTSQGLANDPPVEPTGGEFDVNEAYVEFAVPLLADTFLAQQVDLSLAGRYFDYSTFGDDMTWKVGLTWRVYDELMLRGVASTAFRAPTVNELYAGKSPDFDFITYPGAQDQALVTRGGNEMLTPEEADILTLGLVYEPQWLPGFSATVDYYDIDITDAIAAVNSQYIVDLCLAPDGSGDLINTGNAVCQSSNIYLSPSNRVTFDSGLQNIGAETTSGVDLNLAYAFEGLGLDWRLGLDTTHLLEYEVTVLDDTTDYAGIITGGSGSYAEWKSNFTVDVGADDWGVAYMARYISGMDSFACIQDPTACYAPTTPSVVYHDLSGKYHLSESITLRAGINNLLDEEPPYYTGNTDSNTDPYTYDTLGRFFYVGTTLRF</sequence>
<evidence type="ECO:0000256" key="9">
    <source>
        <dbReference type="PROSITE-ProRule" id="PRU01360"/>
    </source>
</evidence>
<reference evidence="15 16" key="1">
    <citation type="submission" date="2016-11" db="EMBL/GenBank/DDBJ databases">
        <authorList>
            <person name="Jaros S."/>
            <person name="Januszkiewicz K."/>
            <person name="Wedrychowicz H."/>
        </authorList>
    </citation>
    <scope>NUCLEOTIDE SEQUENCE [LARGE SCALE GENOMIC DNA]</scope>
    <source>
        <strain evidence="15 16">DSM 16917</strain>
    </source>
</reference>
<evidence type="ECO:0000256" key="12">
    <source>
        <dbReference type="SAM" id="SignalP"/>
    </source>
</evidence>
<dbReference type="PANTHER" id="PTHR47234">
    <property type="match status" value="1"/>
</dbReference>
<organism evidence="15 16">
    <name type="scientific">Ferrimonas marina</name>
    <dbReference type="NCBI Taxonomy" id="299255"/>
    <lineage>
        <taxon>Bacteria</taxon>
        <taxon>Pseudomonadati</taxon>
        <taxon>Pseudomonadota</taxon>
        <taxon>Gammaproteobacteria</taxon>
        <taxon>Alteromonadales</taxon>
        <taxon>Ferrimonadaceae</taxon>
        <taxon>Ferrimonas</taxon>
    </lineage>
</organism>
<feature type="signal peptide" evidence="12">
    <location>
        <begin position="1"/>
        <end position="30"/>
    </location>
</feature>
<dbReference type="Pfam" id="PF00593">
    <property type="entry name" value="TonB_dep_Rec_b-barrel"/>
    <property type="match status" value="1"/>
</dbReference>
<name>A0A1M5RML3_9GAMM</name>
<evidence type="ECO:0000256" key="10">
    <source>
        <dbReference type="PROSITE-ProRule" id="PRU10144"/>
    </source>
</evidence>
<keyword evidence="16" id="KW-1185">Reference proteome</keyword>